<evidence type="ECO:0000256" key="3">
    <source>
        <dbReference type="ARBA" id="ARBA00023157"/>
    </source>
</evidence>
<dbReference type="EMBL" id="JAOTOJ010000003">
    <property type="protein sequence ID" value="KAK9402882.1"/>
    <property type="molecule type" value="Genomic_DNA"/>
</dbReference>
<evidence type="ECO:0000256" key="2">
    <source>
        <dbReference type="ARBA" id="ARBA00022525"/>
    </source>
</evidence>
<protein>
    <submittedName>
        <fullName evidence="5">VENOM COMPONENT: three-fingered toxin-07</fullName>
    </submittedName>
    <submittedName>
        <fullName evidence="6">VENOM COMPONENT: three-fingered toxin-08</fullName>
    </submittedName>
</protein>
<dbReference type="GO" id="GO:0005576">
    <property type="term" value="C:extracellular region"/>
    <property type="evidence" value="ECO:0007669"/>
    <property type="project" value="UniProtKB-SubCell"/>
</dbReference>
<accession>A0AAW1BM85</accession>
<dbReference type="InterPro" id="IPR003571">
    <property type="entry name" value="Snake_3FTx"/>
</dbReference>
<reference evidence="5" key="1">
    <citation type="submission" date="2022-09" db="EMBL/GenBank/DDBJ databases">
        <authorList>
            <person name="Hogan M.P."/>
            <person name="Rokyta D.R."/>
        </authorList>
    </citation>
    <scope>NUCLEOTIDE SEQUENCE</scope>
    <source>
        <strain evidence="5">DRR0105</strain>
        <tissue evidence="5">Blood</tissue>
    </source>
</reference>
<dbReference type="GO" id="GO:0090729">
    <property type="term" value="F:toxin activity"/>
    <property type="evidence" value="ECO:0007669"/>
    <property type="project" value="InterPro"/>
</dbReference>
<keyword evidence="2" id="KW-0964">Secreted</keyword>
<dbReference type="Proteomes" id="UP001474421">
    <property type="component" value="Unassembled WGS sequence"/>
</dbReference>
<feature type="signal peptide" evidence="4">
    <location>
        <begin position="1"/>
        <end position="21"/>
    </location>
</feature>
<comment type="subcellular location">
    <subcellularLocation>
        <location evidence="1">Secreted</location>
    </subcellularLocation>
</comment>
<reference evidence="5 7" key="2">
    <citation type="journal article" date="2024" name="Proc. Natl. Acad. Sci. U.S.A.">
        <title>The genetic regulatory architecture and epigenomic basis for age-related changes in rattlesnake venom.</title>
        <authorList>
            <person name="Hogan M.P."/>
            <person name="Holding M.L."/>
            <person name="Nystrom G.S."/>
            <person name="Colston T.J."/>
            <person name="Bartlett D.A."/>
            <person name="Mason A.J."/>
            <person name="Ellsworth S.A."/>
            <person name="Rautsaw R.M."/>
            <person name="Lawrence K.C."/>
            <person name="Strickland J.L."/>
            <person name="He B."/>
            <person name="Fraser P."/>
            <person name="Margres M.J."/>
            <person name="Gilbert D.M."/>
            <person name="Gibbs H.L."/>
            <person name="Parkinson C.L."/>
            <person name="Rokyta D.R."/>
        </authorList>
    </citation>
    <scope>NUCLEOTIDE SEQUENCE [LARGE SCALE GENOMIC DNA]</scope>
    <source>
        <strain evidence="5">DRR0105</strain>
    </source>
</reference>
<keyword evidence="7" id="KW-1185">Reference proteome</keyword>
<evidence type="ECO:0000313" key="6">
    <source>
        <dbReference type="EMBL" id="KAK9402882.1"/>
    </source>
</evidence>
<organism evidence="5 7">
    <name type="scientific">Crotalus adamanteus</name>
    <name type="common">Eastern diamondback rattlesnake</name>
    <dbReference type="NCBI Taxonomy" id="8729"/>
    <lineage>
        <taxon>Eukaryota</taxon>
        <taxon>Metazoa</taxon>
        <taxon>Chordata</taxon>
        <taxon>Craniata</taxon>
        <taxon>Vertebrata</taxon>
        <taxon>Euteleostomi</taxon>
        <taxon>Lepidosauria</taxon>
        <taxon>Squamata</taxon>
        <taxon>Bifurcata</taxon>
        <taxon>Unidentata</taxon>
        <taxon>Episquamata</taxon>
        <taxon>Toxicofera</taxon>
        <taxon>Serpentes</taxon>
        <taxon>Colubroidea</taxon>
        <taxon>Viperidae</taxon>
        <taxon>Crotalinae</taxon>
        <taxon>Crotalus</taxon>
    </lineage>
</organism>
<dbReference type="SUPFAM" id="SSF57302">
    <property type="entry name" value="Snake toxin-like"/>
    <property type="match status" value="1"/>
</dbReference>
<sequence>MKTLLLILGVVAFVYLEPGYSLECYSCNKTFLMLPPKLCMSVVCPEGLDQCYTNKTLLLGLIPVTKIEKGCTTNCTQTLTRRCCETNKCNNLILSMMDLP</sequence>
<comment type="caution">
    <text evidence="5">The sequence shown here is derived from an EMBL/GenBank/DDBJ whole genome shotgun (WGS) entry which is preliminary data.</text>
</comment>
<dbReference type="AlphaFoldDB" id="A0AAW1BM85"/>
<feature type="chain" id="PRO_5044717588" evidence="4">
    <location>
        <begin position="22"/>
        <end position="100"/>
    </location>
</feature>
<evidence type="ECO:0000313" key="5">
    <source>
        <dbReference type="EMBL" id="KAK9402881.1"/>
    </source>
</evidence>
<dbReference type="Gene3D" id="2.10.60.10">
    <property type="entry name" value="CD59"/>
    <property type="match status" value="1"/>
</dbReference>
<proteinExistence type="predicted"/>
<dbReference type="CDD" id="cd00206">
    <property type="entry name" value="TFP_snake_toxin"/>
    <property type="match status" value="1"/>
</dbReference>
<keyword evidence="4" id="KW-0732">Signal</keyword>
<evidence type="ECO:0000256" key="4">
    <source>
        <dbReference type="SAM" id="SignalP"/>
    </source>
</evidence>
<evidence type="ECO:0000256" key="1">
    <source>
        <dbReference type="ARBA" id="ARBA00004613"/>
    </source>
</evidence>
<dbReference type="EMBL" id="JAOTOJ010000003">
    <property type="protein sequence ID" value="KAK9402881.1"/>
    <property type="molecule type" value="Genomic_DNA"/>
</dbReference>
<gene>
    <name evidence="5" type="ORF">NXF25_007708</name>
    <name evidence="6" type="ORF">NXF25_007709</name>
</gene>
<keyword evidence="3" id="KW-1015">Disulfide bond</keyword>
<evidence type="ECO:0000313" key="7">
    <source>
        <dbReference type="Proteomes" id="UP001474421"/>
    </source>
</evidence>
<dbReference type="InterPro" id="IPR045860">
    <property type="entry name" value="Snake_toxin-like_sf"/>
</dbReference>
<name>A0AAW1BM85_CROAD</name>